<evidence type="ECO:0000259" key="2">
    <source>
        <dbReference type="Pfam" id="PF12867"/>
    </source>
</evidence>
<evidence type="ECO:0000313" key="3">
    <source>
        <dbReference type="EMBL" id="MFC3878645.1"/>
    </source>
</evidence>
<dbReference type="InterPro" id="IPR034660">
    <property type="entry name" value="DinB/YfiT-like"/>
</dbReference>
<organism evidence="3 4">
    <name type="scientific">Algoriphagus namhaensis</name>
    <dbReference type="NCBI Taxonomy" id="915353"/>
    <lineage>
        <taxon>Bacteria</taxon>
        <taxon>Pseudomonadati</taxon>
        <taxon>Bacteroidota</taxon>
        <taxon>Cytophagia</taxon>
        <taxon>Cytophagales</taxon>
        <taxon>Cyclobacteriaceae</taxon>
        <taxon>Algoriphagus</taxon>
    </lineage>
</organism>
<evidence type="ECO:0000313" key="4">
    <source>
        <dbReference type="Proteomes" id="UP001595805"/>
    </source>
</evidence>
<dbReference type="RefSeq" id="WP_377902301.1">
    <property type="nucleotide sequence ID" value="NZ_JBHRZS010000002.1"/>
</dbReference>
<dbReference type="SUPFAM" id="SSF109854">
    <property type="entry name" value="DinB/YfiT-like putative metalloenzymes"/>
    <property type="match status" value="1"/>
</dbReference>
<reference evidence="4" key="1">
    <citation type="journal article" date="2019" name="Int. J. Syst. Evol. Microbiol.">
        <title>The Global Catalogue of Microorganisms (GCM) 10K type strain sequencing project: providing services to taxonomists for standard genome sequencing and annotation.</title>
        <authorList>
            <consortium name="The Broad Institute Genomics Platform"/>
            <consortium name="The Broad Institute Genome Sequencing Center for Infectious Disease"/>
            <person name="Wu L."/>
            <person name="Ma J."/>
        </authorList>
    </citation>
    <scope>NUCLEOTIDE SEQUENCE [LARGE SCALE GENOMIC DNA]</scope>
    <source>
        <strain evidence="4">CCUG 60523</strain>
    </source>
</reference>
<dbReference type="EMBL" id="JBHRZS010000002">
    <property type="protein sequence ID" value="MFC3878645.1"/>
    <property type="molecule type" value="Genomic_DNA"/>
</dbReference>
<dbReference type="Pfam" id="PF12867">
    <property type="entry name" value="DinB_2"/>
    <property type="match status" value="1"/>
</dbReference>
<comment type="caution">
    <text evidence="3">The sequence shown here is derived from an EMBL/GenBank/DDBJ whole genome shotgun (WGS) entry which is preliminary data.</text>
</comment>
<keyword evidence="1" id="KW-0732">Signal</keyword>
<dbReference type="Proteomes" id="UP001595805">
    <property type="component" value="Unassembled WGS sequence"/>
</dbReference>
<dbReference type="InterPro" id="IPR024775">
    <property type="entry name" value="DinB-like"/>
</dbReference>
<protein>
    <submittedName>
        <fullName evidence="3">DinB family protein</fullName>
    </submittedName>
</protein>
<feature type="domain" description="DinB-like" evidence="2">
    <location>
        <begin position="44"/>
        <end position="156"/>
    </location>
</feature>
<dbReference type="Gene3D" id="1.20.120.450">
    <property type="entry name" value="dinb family like domain"/>
    <property type="match status" value="1"/>
</dbReference>
<sequence length="167" mass="19030">MKTPVLFSLIFLFSLSALQAQSQNEFFEKQLKYSHDTENWYPSLSVAVDGLTAEQANWKDDSENHSIGQLLSHLTFWNGRLLESMQGGTPPNFNGNNDETFDAFDEVGLELQIQDLDSIMTAMEKKTAEMTPKEIEGWGETLANIASHNAYHIGQIVFIRKQNGWWR</sequence>
<keyword evidence="4" id="KW-1185">Reference proteome</keyword>
<name>A0ABV8ALP4_9BACT</name>
<gene>
    <name evidence="3" type="ORF">ACFOSV_00565</name>
</gene>
<evidence type="ECO:0000256" key="1">
    <source>
        <dbReference type="SAM" id="SignalP"/>
    </source>
</evidence>
<accession>A0ABV8ALP4</accession>
<feature type="chain" id="PRO_5045888127" evidence="1">
    <location>
        <begin position="23"/>
        <end position="167"/>
    </location>
</feature>
<proteinExistence type="predicted"/>
<feature type="signal peptide" evidence="1">
    <location>
        <begin position="1"/>
        <end position="22"/>
    </location>
</feature>